<reference evidence="2 3" key="1">
    <citation type="journal article" date="2024" name="Commun. Biol.">
        <title>Comparative genomic analysis of thermophilic fungi reveals convergent evolutionary adaptations and gene losses.</title>
        <authorList>
            <person name="Steindorff A.S."/>
            <person name="Aguilar-Pontes M.V."/>
            <person name="Robinson A.J."/>
            <person name="Andreopoulos B."/>
            <person name="LaButti K."/>
            <person name="Kuo A."/>
            <person name="Mondo S."/>
            <person name="Riley R."/>
            <person name="Otillar R."/>
            <person name="Haridas S."/>
            <person name="Lipzen A."/>
            <person name="Grimwood J."/>
            <person name="Schmutz J."/>
            <person name="Clum A."/>
            <person name="Reid I.D."/>
            <person name="Moisan M.C."/>
            <person name="Butler G."/>
            <person name="Nguyen T.T.M."/>
            <person name="Dewar K."/>
            <person name="Conant G."/>
            <person name="Drula E."/>
            <person name="Henrissat B."/>
            <person name="Hansel C."/>
            <person name="Singer S."/>
            <person name="Hutchinson M.I."/>
            <person name="de Vries R.P."/>
            <person name="Natvig D.O."/>
            <person name="Powell A.J."/>
            <person name="Tsang A."/>
            <person name="Grigoriev I.V."/>
        </authorList>
    </citation>
    <scope>NUCLEOTIDE SEQUENCE [LARGE SCALE GENOMIC DNA]</scope>
    <source>
        <strain evidence="2 3">CBS 620.91</strain>
    </source>
</reference>
<dbReference type="Proteomes" id="UP001583172">
    <property type="component" value="Unassembled WGS sequence"/>
</dbReference>
<comment type="caution">
    <text evidence="2">The sequence shown here is derived from an EMBL/GenBank/DDBJ whole genome shotgun (WGS) entry which is preliminary data.</text>
</comment>
<feature type="compositionally biased region" description="Basic and acidic residues" evidence="1">
    <location>
        <begin position="18"/>
        <end position="27"/>
    </location>
</feature>
<evidence type="ECO:0000313" key="3">
    <source>
        <dbReference type="Proteomes" id="UP001583172"/>
    </source>
</evidence>
<protein>
    <submittedName>
        <fullName evidence="2">Uncharacterized protein</fullName>
    </submittedName>
</protein>
<feature type="region of interest" description="Disordered" evidence="1">
    <location>
        <begin position="130"/>
        <end position="234"/>
    </location>
</feature>
<dbReference type="EMBL" id="JAZGSY010000036">
    <property type="protein sequence ID" value="KAL1842667.1"/>
    <property type="molecule type" value="Genomic_DNA"/>
</dbReference>
<feature type="compositionally biased region" description="Polar residues" evidence="1">
    <location>
        <begin position="31"/>
        <end position="41"/>
    </location>
</feature>
<evidence type="ECO:0000313" key="2">
    <source>
        <dbReference type="EMBL" id="KAL1842667.1"/>
    </source>
</evidence>
<proteinExistence type="predicted"/>
<name>A0ABR3VLF0_HUMIN</name>
<gene>
    <name evidence="2" type="ORF">VTJ49DRAFT_4578</name>
</gene>
<accession>A0ABR3VLF0</accession>
<evidence type="ECO:0000256" key="1">
    <source>
        <dbReference type="SAM" id="MobiDB-lite"/>
    </source>
</evidence>
<feature type="region of interest" description="Disordered" evidence="1">
    <location>
        <begin position="13"/>
        <end position="44"/>
    </location>
</feature>
<organism evidence="2 3">
    <name type="scientific">Humicola insolens</name>
    <name type="common">Soft-rot fungus</name>
    <dbReference type="NCBI Taxonomy" id="85995"/>
    <lineage>
        <taxon>Eukaryota</taxon>
        <taxon>Fungi</taxon>
        <taxon>Dikarya</taxon>
        <taxon>Ascomycota</taxon>
        <taxon>Pezizomycotina</taxon>
        <taxon>Sordariomycetes</taxon>
        <taxon>Sordariomycetidae</taxon>
        <taxon>Sordariales</taxon>
        <taxon>Chaetomiaceae</taxon>
        <taxon>Mycothermus</taxon>
    </lineage>
</organism>
<keyword evidence="3" id="KW-1185">Reference proteome</keyword>
<sequence>MGRAHHTKLLTAASAASYRKDNKKDCKPQAGQPQINDNIDNPNEPAGGYRVFFDLDSEHTDWFEKALEASGLQAHRVRVIYEQALEEKLRELGYSKDDLIKDKGAADLVFLEAVSLAALLCKAEEDNRAGMPSKDILYDNNSEAVGGPTTRSRSKRKVVHDSEDSKTNTAAQDGSAETRKSKGQGRRKRGCEDKGKGTMKNPGHSCKSLGMAPGHALEPHPEDAPESSAQQHDKPRIREFPCTMCTANALNGNLKGECMAVPGKTACTNCISDDLEVACQDVPPAIKSHVKEWFAATRTYDHAYAAMADAKTAMENKRNTVQELYRAIPDKKDKKMPQED</sequence>